<dbReference type="GO" id="GO:0046914">
    <property type="term" value="F:transition metal ion binding"/>
    <property type="evidence" value="ECO:0007669"/>
    <property type="project" value="TreeGrafter"/>
</dbReference>
<reference evidence="8" key="1">
    <citation type="submission" date="2022-09" db="EMBL/GenBank/DDBJ databases">
        <authorList>
            <person name="Yuan C."/>
            <person name="Ke Z."/>
        </authorList>
    </citation>
    <scope>NUCLEOTIDE SEQUENCE</scope>
    <source>
        <strain evidence="8">LB-8</strain>
    </source>
</reference>
<evidence type="ECO:0000259" key="7">
    <source>
        <dbReference type="Pfam" id="PF25967"/>
    </source>
</evidence>
<feature type="chain" id="PRO_5040979474" evidence="3">
    <location>
        <begin position="23"/>
        <end position="404"/>
    </location>
</feature>
<sequence length="404" mass="44332">MNRKDFLRNISIAVLVPSVLLAACVDKKTNTAAGSKEQTYTCPMHPQIVQNKPGTCPICGMDLIPFDKSSPADVLTLGASQQALANITTITIGTNEFSSFTQLNGRLTINPEQTTYVSSRVPGRIEVLYIKETGVRIIKGQPLYKIYSEQLSTLQQEYMLMADQAASFPGDQRFQQMEKAARQKLLLYGQTEAQLSALVRSKKTDPFVTYFAPESGVVAELSIAEGQYVPEGGTIMKLEAYNQLWVEADVYPSEADKVKTGQQVKVIVAGYEDRPQAMTISFITPSLQAGSQVMQIRGTIPNPNNQWQPGLQAIVLLSSTNKGKALTLPMDAVIRDGNGAHVWVEKDKNKFQSKMVTTGMENFDQVEITSGLEEGEKVVVTGAYLLTSEFVLKKGKNPMAGHNH</sequence>
<dbReference type="GO" id="GO:0060003">
    <property type="term" value="P:copper ion export"/>
    <property type="evidence" value="ECO:0007669"/>
    <property type="project" value="TreeGrafter"/>
</dbReference>
<evidence type="ECO:0000259" key="5">
    <source>
        <dbReference type="Pfam" id="PF25919"/>
    </source>
</evidence>
<evidence type="ECO:0000259" key="4">
    <source>
        <dbReference type="Pfam" id="PF19335"/>
    </source>
</evidence>
<feature type="domain" description="Multidrug resistance protein MdtA-like C-terminal permuted SH3" evidence="7">
    <location>
        <begin position="325"/>
        <end position="383"/>
    </location>
</feature>
<dbReference type="InterPro" id="IPR058627">
    <property type="entry name" value="MdtA-like_C"/>
</dbReference>
<proteinExistence type="inferred from homology"/>
<protein>
    <submittedName>
        <fullName evidence="8">Efflux RND transporter periplasmic adaptor subunit</fullName>
    </submittedName>
</protein>
<feature type="domain" description="Heavy metal binding" evidence="4">
    <location>
        <begin position="40"/>
        <end position="65"/>
    </location>
</feature>
<dbReference type="GO" id="GO:0016020">
    <property type="term" value="C:membrane"/>
    <property type="evidence" value="ECO:0007669"/>
    <property type="project" value="InterPro"/>
</dbReference>
<comment type="caution">
    <text evidence="8">The sequence shown here is derived from an EMBL/GenBank/DDBJ whole genome shotgun (WGS) entry which is preliminary data.</text>
</comment>
<dbReference type="PANTHER" id="PTHR30097">
    <property type="entry name" value="CATION EFFLUX SYSTEM PROTEIN CUSB"/>
    <property type="match status" value="1"/>
</dbReference>
<dbReference type="NCBIfam" id="TIGR01730">
    <property type="entry name" value="RND_mfp"/>
    <property type="match status" value="1"/>
</dbReference>
<dbReference type="GO" id="GO:0022857">
    <property type="term" value="F:transmembrane transporter activity"/>
    <property type="evidence" value="ECO:0007669"/>
    <property type="project" value="InterPro"/>
</dbReference>
<dbReference type="SUPFAM" id="SSF111369">
    <property type="entry name" value="HlyD-like secretion proteins"/>
    <property type="match status" value="1"/>
</dbReference>
<feature type="domain" description="CusB-like barrel-sandwich hybrid" evidence="5">
    <location>
        <begin position="116"/>
        <end position="238"/>
    </location>
</feature>
<dbReference type="Gene3D" id="2.40.30.170">
    <property type="match status" value="1"/>
</dbReference>
<dbReference type="Pfam" id="PF25954">
    <property type="entry name" value="Beta-barrel_RND_2"/>
    <property type="match status" value="1"/>
</dbReference>
<evidence type="ECO:0000259" key="6">
    <source>
        <dbReference type="Pfam" id="PF25954"/>
    </source>
</evidence>
<dbReference type="EMBL" id="JAOTIF010000024">
    <property type="protein sequence ID" value="MCU7551844.1"/>
    <property type="molecule type" value="Genomic_DNA"/>
</dbReference>
<dbReference type="InterPro" id="IPR051909">
    <property type="entry name" value="MFP_Cation_Efflux"/>
</dbReference>
<reference evidence="8" key="2">
    <citation type="submission" date="2023-04" db="EMBL/GenBank/DDBJ databases">
        <title>Paracnuella aquatica gen. nov., sp. nov., a member of the family Chitinophagaceae isolated from a hot spring.</title>
        <authorList>
            <person name="Wang C."/>
        </authorList>
    </citation>
    <scope>NUCLEOTIDE SEQUENCE</scope>
    <source>
        <strain evidence="8">LB-8</strain>
    </source>
</reference>
<dbReference type="Pfam" id="PF25919">
    <property type="entry name" value="BSH_CusB"/>
    <property type="match status" value="1"/>
</dbReference>
<dbReference type="Pfam" id="PF25967">
    <property type="entry name" value="RND-MFP_C"/>
    <property type="match status" value="1"/>
</dbReference>
<dbReference type="GO" id="GO:0030288">
    <property type="term" value="C:outer membrane-bounded periplasmic space"/>
    <property type="evidence" value="ECO:0007669"/>
    <property type="project" value="TreeGrafter"/>
</dbReference>
<comment type="similarity">
    <text evidence="1">Belongs to the membrane fusion protein (MFP) (TC 8.A.1) family.</text>
</comment>
<dbReference type="InterPro" id="IPR058792">
    <property type="entry name" value="Beta-barrel_RND_2"/>
</dbReference>
<keyword evidence="3" id="KW-0732">Signal</keyword>
<dbReference type="Gene3D" id="2.40.420.20">
    <property type="match status" value="1"/>
</dbReference>
<evidence type="ECO:0000256" key="2">
    <source>
        <dbReference type="ARBA" id="ARBA00022448"/>
    </source>
</evidence>
<dbReference type="FunFam" id="2.40.420.20:FF:000006">
    <property type="entry name" value="RND family efflux transporter MFP subunit"/>
    <property type="match status" value="1"/>
</dbReference>
<keyword evidence="9" id="KW-1185">Reference proteome</keyword>
<evidence type="ECO:0000313" key="9">
    <source>
        <dbReference type="Proteomes" id="UP001155483"/>
    </source>
</evidence>
<dbReference type="InterPro" id="IPR045800">
    <property type="entry name" value="HMBD"/>
</dbReference>
<dbReference type="Proteomes" id="UP001155483">
    <property type="component" value="Unassembled WGS sequence"/>
</dbReference>
<gene>
    <name evidence="8" type="ORF">OCK74_22180</name>
</gene>
<organism evidence="8 9">
    <name type="scientific">Paraflavisolibacter caeni</name>
    <dbReference type="NCBI Taxonomy" id="2982496"/>
    <lineage>
        <taxon>Bacteria</taxon>
        <taxon>Pseudomonadati</taxon>
        <taxon>Bacteroidota</taxon>
        <taxon>Chitinophagia</taxon>
        <taxon>Chitinophagales</taxon>
        <taxon>Chitinophagaceae</taxon>
        <taxon>Paraflavisolibacter</taxon>
    </lineage>
</organism>
<dbReference type="RefSeq" id="WP_279299282.1">
    <property type="nucleotide sequence ID" value="NZ_JAOTIF010000024.1"/>
</dbReference>
<feature type="signal peptide" evidence="3">
    <location>
        <begin position="1"/>
        <end position="22"/>
    </location>
</feature>
<feature type="domain" description="CusB-like beta-barrel" evidence="6">
    <location>
        <begin position="243"/>
        <end position="319"/>
    </location>
</feature>
<dbReference type="InterPro" id="IPR058790">
    <property type="entry name" value="BSH_CusB"/>
</dbReference>
<dbReference type="GO" id="GO:0015679">
    <property type="term" value="P:plasma membrane copper ion transport"/>
    <property type="evidence" value="ECO:0007669"/>
    <property type="project" value="TreeGrafter"/>
</dbReference>
<name>A0A9X3BH26_9BACT</name>
<dbReference type="InterPro" id="IPR006143">
    <property type="entry name" value="RND_pump_MFP"/>
</dbReference>
<dbReference type="PROSITE" id="PS51257">
    <property type="entry name" value="PROKAR_LIPOPROTEIN"/>
    <property type="match status" value="1"/>
</dbReference>
<evidence type="ECO:0000256" key="1">
    <source>
        <dbReference type="ARBA" id="ARBA00009477"/>
    </source>
</evidence>
<dbReference type="Pfam" id="PF19335">
    <property type="entry name" value="HMBD"/>
    <property type="match status" value="1"/>
</dbReference>
<dbReference type="AlphaFoldDB" id="A0A9X3BH26"/>
<evidence type="ECO:0000256" key="3">
    <source>
        <dbReference type="SAM" id="SignalP"/>
    </source>
</evidence>
<dbReference type="PANTHER" id="PTHR30097:SF15">
    <property type="entry name" value="CATION EFFLUX SYSTEM PROTEIN CUSB"/>
    <property type="match status" value="1"/>
</dbReference>
<accession>A0A9X3BH26</accession>
<keyword evidence="2" id="KW-0813">Transport</keyword>
<evidence type="ECO:0000313" key="8">
    <source>
        <dbReference type="EMBL" id="MCU7551844.1"/>
    </source>
</evidence>